<evidence type="ECO:0000313" key="12">
    <source>
        <dbReference type="EMBL" id="MDQ9070000.1"/>
    </source>
</evidence>
<dbReference type="InterPro" id="IPR051808">
    <property type="entry name" value="Type_IV_pilus_biogenesis"/>
</dbReference>
<dbReference type="Gene3D" id="3.30.1370.130">
    <property type="match status" value="1"/>
</dbReference>
<evidence type="ECO:0000256" key="4">
    <source>
        <dbReference type="ARBA" id="ARBA00022729"/>
    </source>
</evidence>
<dbReference type="InterPro" id="IPR004845">
    <property type="entry name" value="T2SS_GspD_CS"/>
</dbReference>
<dbReference type="AlphaFoldDB" id="A0AAW8JEF3"/>
<dbReference type="Pfam" id="PF11741">
    <property type="entry name" value="AMIN"/>
    <property type="match status" value="2"/>
</dbReference>
<dbReference type="Pfam" id="PF03958">
    <property type="entry name" value="Secretin_N"/>
    <property type="match status" value="1"/>
</dbReference>
<feature type="chain" id="PRO_5043936636" evidence="10">
    <location>
        <begin position="24"/>
        <end position="705"/>
    </location>
</feature>
<dbReference type="EMBL" id="JAVIDA010000001">
    <property type="protein sequence ID" value="MDQ9070000.1"/>
    <property type="molecule type" value="Genomic_DNA"/>
</dbReference>
<comment type="similarity">
    <text evidence="2">Belongs to the bacterial secretin family. PilQ subfamily.</text>
</comment>
<dbReference type="PROSITE" id="PS00875">
    <property type="entry name" value="T2SP_D"/>
    <property type="match status" value="1"/>
</dbReference>
<dbReference type="InterPro" id="IPR038591">
    <property type="entry name" value="NolW-like_sf"/>
</dbReference>
<dbReference type="NCBIfam" id="TIGR02515">
    <property type="entry name" value="IV_pilus_PilQ"/>
    <property type="match status" value="1"/>
</dbReference>
<dbReference type="PANTHER" id="PTHR30604:SF1">
    <property type="entry name" value="DNA UTILIZATION PROTEIN HOFQ"/>
    <property type="match status" value="1"/>
</dbReference>
<feature type="compositionally biased region" description="Polar residues" evidence="9">
    <location>
        <begin position="385"/>
        <end position="395"/>
    </location>
</feature>
<dbReference type="PRINTS" id="PR00811">
    <property type="entry name" value="BCTERIALGSPD"/>
</dbReference>
<keyword evidence="3 8" id="KW-0813">Transport</keyword>
<dbReference type="GO" id="GO:0009306">
    <property type="term" value="P:protein secretion"/>
    <property type="evidence" value="ECO:0007669"/>
    <property type="project" value="InterPro"/>
</dbReference>
<accession>A0AAW8JEF3</accession>
<dbReference type="Pfam" id="PF07660">
    <property type="entry name" value="STN"/>
    <property type="match status" value="1"/>
</dbReference>
<dbReference type="InterPro" id="IPR005644">
    <property type="entry name" value="NolW-like"/>
</dbReference>
<evidence type="ECO:0000256" key="9">
    <source>
        <dbReference type="SAM" id="MobiDB-lite"/>
    </source>
</evidence>
<reference evidence="12" key="1">
    <citation type="submission" date="2023-08" db="EMBL/GenBank/DDBJ databases">
        <title>Emergence of clinically-relevant ST2 carbapenem-resistant Acinetobacter baumannii strains in hospital sewages in Zhejiang, East of China.</title>
        <authorList>
            <person name="Kaichao C."/>
            <person name="Zhang R."/>
        </authorList>
    </citation>
    <scope>NUCLEOTIDE SEQUENCE</scope>
    <source>
        <strain evidence="12">M-SY-60</strain>
    </source>
</reference>
<comment type="caution">
    <text evidence="12">The sequence shown here is derived from an EMBL/GenBank/DDBJ whole genome shotgun (WGS) entry which is preliminary data.</text>
</comment>
<protein>
    <submittedName>
        <fullName evidence="12">Type IV pilus secretin PilQ family protein</fullName>
    </submittedName>
</protein>
<dbReference type="PANTHER" id="PTHR30604">
    <property type="entry name" value="PROTEIN TRANSPORT PROTEIN HOFQ"/>
    <property type="match status" value="1"/>
</dbReference>
<evidence type="ECO:0000256" key="5">
    <source>
        <dbReference type="ARBA" id="ARBA00022927"/>
    </source>
</evidence>
<keyword evidence="6" id="KW-0472">Membrane</keyword>
<dbReference type="GeneID" id="84211335"/>
<evidence type="ECO:0000256" key="3">
    <source>
        <dbReference type="ARBA" id="ARBA00022448"/>
    </source>
</evidence>
<dbReference type="Gene3D" id="2.60.40.3500">
    <property type="match status" value="1"/>
</dbReference>
<dbReference type="Pfam" id="PF00263">
    <property type="entry name" value="Secretin"/>
    <property type="match status" value="1"/>
</dbReference>
<dbReference type="InterPro" id="IPR004846">
    <property type="entry name" value="T2SS/T3SS_dom"/>
</dbReference>
<name>A0AAW8JEF3_9GAMM</name>
<dbReference type="RefSeq" id="WP_004869842.1">
    <property type="nucleotide sequence ID" value="NZ_BBLI01000008.1"/>
</dbReference>
<keyword evidence="7" id="KW-0998">Cell outer membrane</keyword>
<evidence type="ECO:0000256" key="1">
    <source>
        <dbReference type="ARBA" id="ARBA00004442"/>
    </source>
</evidence>
<evidence type="ECO:0000256" key="10">
    <source>
        <dbReference type="SAM" id="SignalP"/>
    </source>
</evidence>
<evidence type="ECO:0000259" key="11">
    <source>
        <dbReference type="SMART" id="SM00965"/>
    </source>
</evidence>
<dbReference type="InterPro" id="IPR011662">
    <property type="entry name" value="Secretin/TonB_short_N"/>
</dbReference>
<keyword evidence="4 10" id="KW-0732">Signal</keyword>
<evidence type="ECO:0000313" key="13">
    <source>
        <dbReference type="Proteomes" id="UP001243195"/>
    </source>
</evidence>
<feature type="region of interest" description="Disordered" evidence="9">
    <location>
        <begin position="385"/>
        <end position="407"/>
    </location>
</feature>
<feature type="domain" description="Secretin/TonB short N-terminal" evidence="11">
    <location>
        <begin position="288"/>
        <end position="336"/>
    </location>
</feature>
<dbReference type="SMART" id="SM00965">
    <property type="entry name" value="STN"/>
    <property type="match status" value="1"/>
</dbReference>
<feature type="signal peptide" evidence="10">
    <location>
        <begin position="1"/>
        <end position="23"/>
    </location>
</feature>
<evidence type="ECO:0000256" key="2">
    <source>
        <dbReference type="ARBA" id="ARBA00006304"/>
    </source>
</evidence>
<dbReference type="Proteomes" id="UP001243195">
    <property type="component" value="Unassembled WGS sequence"/>
</dbReference>
<organism evidence="12 13">
    <name type="scientific">Acinetobacter gerneri</name>
    <dbReference type="NCBI Taxonomy" id="202952"/>
    <lineage>
        <taxon>Bacteria</taxon>
        <taxon>Pseudomonadati</taxon>
        <taxon>Pseudomonadota</taxon>
        <taxon>Gammaproteobacteria</taxon>
        <taxon>Moraxellales</taxon>
        <taxon>Moraxellaceae</taxon>
        <taxon>Acinetobacter</taxon>
    </lineage>
</organism>
<dbReference type="InterPro" id="IPR001775">
    <property type="entry name" value="GspD/PilQ"/>
</dbReference>
<dbReference type="GO" id="GO:0009279">
    <property type="term" value="C:cell outer membrane"/>
    <property type="evidence" value="ECO:0007669"/>
    <property type="project" value="UniProtKB-SubCell"/>
</dbReference>
<dbReference type="InterPro" id="IPR013355">
    <property type="entry name" value="Pilus_4_PilQ"/>
</dbReference>
<gene>
    <name evidence="12" type="ORF">RFH51_00765</name>
</gene>
<dbReference type="Gene3D" id="2.60.40.3470">
    <property type="match status" value="1"/>
</dbReference>
<dbReference type="InterPro" id="IPR021731">
    <property type="entry name" value="AMIN_dom"/>
</dbReference>
<evidence type="ECO:0000256" key="6">
    <source>
        <dbReference type="ARBA" id="ARBA00023136"/>
    </source>
</evidence>
<keyword evidence="5" id="KW-0653">Protein transport</keyword>
<comment type="subcellular location">
    <subcellularLocation>
        <location evidence="1 8">Cell outer membrane</location>
    </subcellularLocation>
</comment>
<evidence type="ECO:0000256" key="8">
    <source>
        <dbReference type="RuleBase" id="RU004004"/>
    </source>
</evidence>
<sequence>MNFYIRNFLLSTLTLAISQIAVAEVSMTNIAPMQIPEQGTEIRVMFNGIPPEPKAYQLDNPPRLLLDFEQVKQSISKNNIVVSSPEASTIDLASDPQRARMTVNLKNKDSSFSTRVEGNTFILKISNNKNLATSTWALTSTPQKQGVSNIAFKRGNADEGQISLELLDSKTPIDIQQQGGKIVIRVLGAKLPTHLNRRMDVNDFATPVTTIDSYNEGSNGVITVQTNGSYEYMAFQTGNKMTVSFKRPSDQSKVKSRTPIYTGKKISLDFQDIEVRRVLQLLAEFTGINMVASDSVQGNMTLRMQDVPWDQALDIILKTKNLDQRRNGNVIWIAPLPEMIKSEEEQAKAIAQSVKLAPIQTEYIQLKYAKVTDIEKLISKGSSNLSSTRTSTDVTQEMDGTMLSPRGTLSIDPRTNTLILNDTAQKIDQIRKMVDLLDVSIKQVMIEARIVRATTDFTKEMGVKWGILSQGITKNSNLLVGGSDTTLWDLRNPKKDTDTGAWKYEITRPDNLNVDLGVSSAGASKIAFGLISLSDFMLDLELSALQADGFAEIISTPKVMTADKQNAKVASGQEIPYQTTTTSGSGSTVNTSFKDALLSLDVTPSITPDGKVQMQLKITNDSNAGTAPNGEIVLNKNQIDTNVLVGDGETVVLGGIFEQNTVNKQTKVPLLGDIPVLGHLFRKDVKSENKSELLIFVTPRIVNDR</sequence>
<proteinExistence type="inferred from homology"/>
<evidence type="ECO:0000256" key="7">
    <source>
        <dbReference type="ARBA" id="ARBA00023237"/>
    </source>
</evidence>
<dbReference type="Gene3D" id="3.30.1370.120">
    <property type="match status" value="1"/>
</dbReference>